<evidence type="ECO:0000313" key="3">
    <source>
        <dbReference type="Proteomes" id="UP000061227"/>
    </source>
</evidence>
<dbReference type="Proteomes" id="UP000061227">
    <property type="component" value="Unassembled WGS sequence"/>
</dbReference>
<reference evidence="2 3" key="1">
    <citation type="journal article" date="2015" name="BMC Genomics">
        <title>Comparative genomics of Fructobacillus spp. and Leuconostoc spp. reveals niche-specific evolution of Fructobacillus spp.</title>
        <authorList>
            <person name="Endo A."/>
            <person name="Tanizawa Y."/>
            <person name="Tanaka N."/>
            <person name="Maeno S."/>
            <person name="Kumar H."/>
            <person name="Shiwa Y."/>
            <person name="Okada S."/>
            <person name="Yoshikawa H."/>
            <person name="Dicks L."/>
            <person name="Nakagawa J."/>
            <person name="Arita M."/>
        </authorList>
    </citation>
    <scope>NUCLEOTIDE SEQUENCE [LARGE SCALE GENOMIC DNA]</scope>
    <source>
        <strain evidence="2 3">DSM 15468</strain>
    </source>
</reference>
<feature type="transmembrane region" description="Helical" evidence="1">
    <location>
        <begin position="6"/>
        <end position="22"/>
    </location>
</feature>
<organism evidence="2 3">
    <name type="scientific">Fructobacillus pseudoficulneus</name>
    <dbReference type="NCBI Taxonomy" id="220714"/>
    <lineage>
        <taxon>Bacteria</taxon>
        <taxon>Bacillati</taxon>
        <taxon>Bacillota</taxon>
        <taxon>Bacilli</taxon>
        <taxon>Lactobacillales</taxon>
        <taxon>Lactobacillaceae</taxon>
        <taxon>Fructobacillus</taxon>
    </lineage>
</organism>
<dbReference type="AlphaFoldDB" id="A0A3F3H556"/>
<dbReference type="EMBL" id="DF968069">
    <property type="protein sequence ID" value="GAP03418.1"/>
    <property type="molecule type" value="Genomic_DNA"/>
</dbReference>
<evidence type="ECO:0000256" key="1">
    <source>
        <dbReference type="SAM" id="Phobius"/>
    </source>
</evidence>
<gene>
    <name evidence="2" type="ORF">FPFC_070340</name>
</gene>
<keyword evidence="1" id="KW-0812">Transmembrane</keyword>
<keyword evidence="3" id="KW-1185">Reference proteome</keyword>
<keyword evidence="1" id="KW-1133">Transmembrane helix</keyword>
<sequence length="53" mass="6028">MSLNRVFHIVMALVWLYTIYVLANMQDMLAMYVMAGGMFAQAVFSAIFNDKSC</sequence>
<accession>A0A3F3H556</accession>
<protein>
    <submittedName>
        <fullName evidence="2">Uncharacterized protein</fullName>
    </submittedName>
</protein>
<keyword evidence="1" id="KW-0472">Membrane</keyword>
<evidence type="ECO:0000313" key="2">
    <source>
        <dbReference type="EMBL" id="GAP03418.1"/>
    </source>
</evidence>
<feature type="transmembrane region" description="Helical" evidence="1">
    <location>
        <begin position="29"/>
        <end position="48"/>
    </location>
</feature>
<name>A0A3F3H556_9LACO</name>
<dbReference type="RefSeq" id="WP_170124526.1">
    <property type="nucleotide sequence ID" value="NZ_DF968069.1"/>
</dbReference>
<proteinExistence type="predicted"/>